<protein>
    <recommendedName>
        <fullName evidence="3">Alpha/beta hydrolase</fullName>
    </recommendedName>
</protein>
<evidence type="ECO:0000313" key="2">
    <source>
        <dbReference type="Proteomes" id="UP000321291"/>
    </source>
</evidence>
<dbReference type="KEGG" id="agi:FSB73_07135"/>
<proteinExistence type="predicted"/>
<evidence type="ECO:0008006" key="3">
    <source>
        <dbReference type="Google" id="ProtNLM"/>
    </source>
</evidence>
<reference evidence="1 2" key="1">
    <citation type="journal article" date="2017" name="Int. J. Syst. Evol. Microbiol.">
        <title>Arachidicoccus ginsenosidivorans sp. nov., with ginsenoside-converting activity isolated from ginseng cultivating soil.</title>
        <authorList>
            <person name="Siddiqi M.Z."/>
            <person name="Aslam Z."/>
            <person name="Im W.T."/>
        </authorList>
    </citation>
    <scope>NUCLEOTIDE SEQUENCE [LARGE SCALE GENOMIC DNA]</scope>
    <source>
        <strain evidence="1 2">Gsoil 809</strain>
    </source>
</reference>
<dbReference type="AlphaFoldDB" id="A0A5B8VLI7"/>
<gene>
    <name evidence="1" type="ORF">FSB73_07135</name>
</gene>
<keyword evidence="2" id="KW-1185">Reference proteome</keyword>
<organism evidence="1 2">
    <name type="scientific">Arachidicoccus ginsenosidivorans</name>
    <dbReference type="NCBI Taxonomy" id="496057"/>
    <lineage>
        <taxon>Bacteria</taxon>
        <taxon>Pseudomonadati</taxon>
        <taxon>Bacteroidota</taxon>
        <taxon>Chitinophagia</taxon>
        <taxon>Chitinophagales</taxon>
        <taxon>Chitinophagaceae</taxon>
        <taxon>Arachidicoccus</taxon>
    </lineage>
</organism>
<dbReference type="RefSeq" id="WP_146780854.1">
    <property type="nucleotide sequence ID" value="NZ_CP042434.1"/>
</dbReference>
<sequence length="101" mass="11444">MRPDIGREFLETVLLVNYRPDFEKIRNNQVLIYTGAATASVKKRRFYAENAQIIAAELACEEILFPGHHFSFFHFAEQCADVICSTFVTNILSGQSIKQGS</sequence>
<accession>A0A5B8VLI7</accession>
<dbReference type="EMBL" id="CP042434">
    <property type="protein sequence ID" value="QEC71476.1"/>
    <property type="molecule type" value="Genomic_DNA"/>
</dbReference>
<dbReference type="Proteomes" id="UP000321291">
    <property type="component" value="Chromosome"/>
</dbReference>
<evidence type="ECO:0000313" key="1">
    <source>
        <dbReference type="EMBL" id="QEC71476.1"/>
    </source>
</evidence>
<name>A0A5B8VLI7_9BACT</name>